<dbReference type="GeneID" id="78477483"/>
<dbReference type="PIRSF" id="PIRSF037785">
    <property type="entry name" value="RecU"/>
    <property type="match status" value="1"/>
</dbReference>
<dbReference type="Gene3D" id="3.40.1350.10">
    <property type="match status" value="1"/>
</dbReference>
<dbReference type="HAMAP" id="MF_00130">
    <property type="entry name" value="RecU"/>
    <property type="match status" value="1"/>
</dbReference>
<evidence type="ECO:0000256" key="1">
    <source>
        <dbReference type="ARBA" id="ARBA00004496"/>
    </source>
</evidence>
<evidence type="ECO:0000256" key="14">
    <source>
        <dbReference type="SAM" id="MobiDB-lite"/>
    </source>
</evidence>
<feature type="site" description="Transition state stabilizer" evidence="13">
    <location>
        <position position="96"/>
    </location>
</feature>
<gene>
    <name evidence="13" type="primary">recU</name>
    <name evidence="15" type="ORF">AALO17_06630</name>
</gene>
<keyword evidence="4 13" id="KW-0479">Metal-binding</keyword>
<dbReference type="InterPro" id="IPR011335">
    <property type="entry name" value="Restrct_endonuc-II-like"/>
</dbReference>
<comment type="subcellular location">
    <subcellularLocation>
        <location evidence="1 13">Cytoplasm</location>
    </subcellularLocation>
</comment>
<dbReference type="InterPro" id="IPR011856">
    <property type="entry name" value="tRNA_endonuc-like_dom_sf"/>
</dbReference>
<dbReference type="GO" id="GO:0006281">
    <property type="term" value="P:DNA repair"/>
    <property type="evidence" value="ECO:0007669"/>
    <property type="project" value="UniProtKB-UniRule"/>
</dbReference>
<dbReference type="GO" id="GO:0008821">
    <property type="term" value="F:crossover junction DNA endonuclease activity"/>
    <property type="evidence" value="ECO:0007669"/>
    <property type="project" value="UniProtKB-EC"/>
</dbReference>
<keyword evidence="9 13" id="KW-0233">DNA recombination</keyword>
<keyword evidence="8 13" id="KW-0460">Magnesium</keyword>
<dbReference type="STRING" id="1702221.AALO17_06630"/>
<feature type="binding site" evidence="13">
    <location>
        <position position="113"/>
    </location>
    <ligand>
        <name>Mg(2+)</name>
        <dbReference type="ChEBI" id="CHEBI:18420"/>
    </ligand>
</feature>
<accession>A0A140DT20</accession>
<dbReference type="GO" id="GO:0000287">
    <property type="term" value="F:magnesium ion binding"/>
    <property type="evidence" value="ECO:0007669"/>
    <property type="project" value="UniProtKB-UniRule"/>
</dbReference>
<organism evidence="15 16">
    <name type="scientific">Faecalibaculum rodentium</name>
    <dbReference type="NCBI Taxonomy" id="1702221"/>
    <lineage>
        <taxon>Bacteria</taxon>
        <taxon>Bacillati</taxon>
        <taxon>Bacillota</taxon>
        <taxon>Erysipelotrichia</taxon>
        <taxon>Erysipelotrichales</taxon>
        <taxon>Erysipelotrichaceae</taxon>
        <taxon>Faecalibaculum</taxon>
    </lineage>
</organism>
<dbReference type="GO" id="GO:0007059">
    <property type="term" value="P:chromosome segregation"/>
    <property type="evidence" value="ECO:0007669"/>
    <property type="project" value="UniProtKB-UniRule"/>
</dbReference>
<evidence type="ECO:0000313" key="16">
    <source>
        <dbReference type="Proteomes" id="UP000069771"/>
    </source>
</evidence>
<dbReference type="SUPFAM" id="SSF52980">
    <property type="entry name" value="Restriction endonuclease-like"/>
    <property type="match status" value="1"/>
</dbReference>
<dbReference type="GO" id="GO:0005737">
    <property type="term" value="C:cytoplasm"/>
    <property type="evidence" value="ECO:0007669"/>
    <property type="project" value="UniProtKB-SubCell"/>
</dbReference>
<dbReference type="InterPro" id="IPR004612">
    <property type="entry name" value="Resolv_RecU"/>
</dbReference>
<proteinExistence type="inferred from homology"/>
<name>A0A140DT20_9FIRM</name>
<evidence type="ECO:0000256" key="2">
    <source>
        <dbReference type="ARBA" id="ARBA00022490"/>
    </source>
</evidence>
<evidence type="ECO:0000256" key="6">
    <source>
        <dbReference type="ARBA" id="ARBA00022763"/>
    </source>
</evidence>
<feature type="binding site" evidence="13">
    <location>
        <position position="79"/>
    </location>
    <ligand>
        <name>Mg(2+)</name>
        <dbReference type="ChEBI" id="CHEBI:18420"/>
    </ligand>
</feature>
<evidence type="ECO:0000256" key="4">
    <source>
        <dbReference type="ARBA" id="ARBA00022723"/>
    </source>
</evidence>
<evidence type="ECO:0000256" key="9">
    <source>
        <dbReference type="ARBA" id="ARBA00023172"/>
    </source>
</evidence>
<feature type="binding site" evidence="13">
    <location>
        <position position="81"/>
    </location>
    <ligand>
        <name>Mg(2+)</name>
        <dbReference type="ChEBI" id="CHEBI:18420"/>
    </ligand>
</feature>
<evidence type="ECO:0000313" key="15">
    <source>
        <dbReference type="EMBL" id="AMK53797.1"/>
    </source>
</evidence>
<dbReference type="OrthoDB" id="9783592at2"/>
<dbReference type="EMBL" id="CP011391">
    <property type="protein sequence ID" value="AMK53797.1"/>
    <property type="molecule type" value="Genomic_DNA"/>
</dbReference>
<evidence type="ECO:0000256" key="7">
    <source>
        <dbReference type="ARBA" id="ARBA00022801"/>
    </source>
</evidence>
<evidence type="ECO:0000256" key="10">
    <source>
        <dbReference type="ARBA" id="ARBA00023204"/>
    </source>
</evidence>
<dbReference type="GO" id="GO:0003676">
    <property type="term" value="F:nucleic acid binding"/>
    <property type="evidence" value="ECO:0007669"/>
    <property type="project" value="InterPro"/>
</dbReference>
<dbReference type="Proteomes" id="UP000069771">
    <property type="component" value="Chromosome"/>
</dbReference>
<keyword evidence="3 13" id="KW-0540">Nuclease</keyword>
<dbReference type="AlphaFoldDB" id="A0A140DT20"/>
<keyword evidence="7 13" id="KW-0378">Hydrolase</keyword>
<comment type="function">
    <text evidence="13">Endonuclease that resolves Holliday junction intermediates in genetic recombination. Cleaves mobile four-strand junctions by introducing symmetrical nicks in paired strands. Promotes annealing of linear ssDNA with homologous dsDNA. Required for DNA repair, homologous recombination and chromosome segregation.</text>
</comment>
<comment type="similarity">
    <text evidence="11 13">Belongs to the RecU family.</text>
</comment>
<feature type="region of interest" description="Disordered" evidence="14">
    <location>
        <begin position="1"/>
        <end position="27"/>
    </location>
</feature>
<dbReference type="GO" id="GO:0006310">
    <property type="term" value="P:DNA recombination"/>
    <property type="evidence" value="ECO:0007669"/>
    <property type="project" value="UniProtKB-UniRule"/>
</dbReference>
<keyword evidence="6 13" id="KW-0227">DNA damage</keyword>
<dbReference type="Pfam" id="PF03838">
    <property type="entry name" value="RecU"/>
    <property type="match status" value="1"/>
</dbReference>
<dbReference type="CDD" id="cd22354">
    <property type="entry name" value="RecU-like"/>
    <property type="match status" value="1"/>
</dbReference>
<evidence type="ECO:0000256" key="12">
    <source>
        <dbReference type="ARBA" id="ARBA00029523"/>
    </source>
</evidence>
<dbReference type="RefSeq" id="WP_082743207.1">
    <property type="nucleotide sequence ID" value="NZ_CAJTBG010000027.1"/>
</dbReference>
<feature type="binding site" evidence="13">
    <location>
        <position position="94"/>
    </location>
    <ligand>
        <name>Mg(2+)</name>
        <dbReference type="ChEBI" id="CHEBI:18420"/>
    </ligand>
</feature>
<reference evidence="15 16" key="1">
    <citation type="journal article" date="2016" name="Gut Pathog.">
        <title>Whole genome sequencing of "Faecalibaculum rodentium" ALO17, isolated from C57BL/6J laboratory mouse feces.</title>
        <authorList>
            <person name="Lim S."/>
            <person name="Chang D.H."/>
            <person name="Ahn S."/>
            <person name="Kim B.C."/>
        </authorList>
    </citation>
    <scope>NUCLEOTIDE SEQUENCE [LARGE SCALE GENOMIC DNA]</scope>
    <source>
        <strain evidence="15 16">Alo17</strain>
    </source>
</reference>
<evidence type="ECO:0000256" key="3">
    <source>
        <dbReference type="ARBA" id="ARBA00022722"/>
    </source>
</evidence>
<evidence type="ECO:0000256" key="8">
    <source>
        <dbReference type="ARBA" id="ARBA00022842"/>
    </source>
</evidence>
<keyword evidence="16" id="KW-1185">Reference proteome</keyword>
<evidence type="ECO:0000256" key="13">
    <source>
        <dbReference type="HAMAP-Rule" id="MF_00130"/>
    </source>
</evidence>
<evidence type="ECO:0000256" key="11">
    <source>
        <dbReference type="ARBA" id="ARBA00023447"/>
    </source>
</evidence>
<dbReference type="KEGG" id="fro:AALO17_06630"/>
<comment type="catalytic activity">
    <reaction evidence="13">
        <text>Endonucleolytic cleavage at a junction such as a reciprocal single-stranded crossover between two homologous DNA duplexes (Holliday junction).</text>
        <dbReference type="EC" id="3.1.21.10"/>
    </reaction>
</comment>
<keyword evidence="2 13" id="KW-0963">Cytoplasm</keyword>
<keyword evidence="5 13" id="KW-0255">Endonuclease</keyword>
<sequence>MNKIGYPQGSAPAGITPGGNPASRGQGLEADINDSNLWYRENGKCLVYKKPTPVQVVHVDYPSRQRARITEAYYKTPSTTDYNGVYRGRYLDFEAKETRNIRGFPLNLVHPHQIRHLEQVERHDGIGFFIIRFTARQKTFLVDAPLLIREMKACSHSSIPYVWFEEQGVELQEGLYPRLPWLAAVDRLYF</sequence>
<evidence type="ECO:0000256" key="5">
    <source>
        <dbReference type="ARBA" id="ARBA00022759"/>
    </source>
</evidence>
<dbReference type="EC" id="3.1.21.10" evidence="13"/>
<comment type="cofactor">
    <cofactor evidence="13">
        <name>Mg(2+)</name>
        <dbReference type="ChEBI" id="CHEBI:18420"/>
    </cofactor>
    <text evidence="13">Binds 1 Mg(2+) ion per subunit.</text>
</comment>
<dbReference type="PATRIC" id="fig|1702221.3.peg.641"/>
<protein>
    <recommendedName>
        <fullName evidence="12 13">Holliday junction resolvase RecU</fullName>
        <ecNumber evidence="13">3.1.21.10</ecNumber>
    </recommendedName>
    <alternativeName>
        <fullName evidence="13">Recombination protein U homolog</fullName>
    </alternativeName>
</protein>
<keyword evidence="10 13" id="KW-0234">DNA repair</keyword>